<dbReference type="GO" id="GO:0016301">
    <property type="term" value="F:kinase activity"/>
    <property type="evidence" value="ECO:0007669"/>
    <property type="project" value="UniProtKB-KW"/>
</dbReference>
<sequence>MKVLGFGDNVIDRFIDRKIDYPGGNCVNFAVFARELGADAAYMGVFGSDDSGAFLRSELATLGLDTSRSIVREGETGIAMVEVVDGEREFRGGNDGGVTVREPIILDEADLAYVAGFDLVHSSVYSTTESQLPRLAETGALVVYDLSSEEQFRSPDYLSPLAPHLDLVLLSCSDLSEQQTAETLRSVLAAGAGMALGTRGAAGALLLHRSQLYRAAAAPLADTRPVADTMGCGDALLAAFVCSLLESGWRKGVPPTPSAIEAALAAGSAFAAEQCYVYGAFGHGRPTPQTR</sequence>
<evidence type="ECO:0000313" key="5">
    <source>
        <dbReference type="EMBL" id="BAK35196.1"/>
    </source>
</evidence>
<evidence type="ECO:0000259" key="4">
    <source>
        <dbReference type="Pfam" id="PF00294"/>
    </source>
</evidence>
<dbReference type="AlphaFoldDB" id="F5XEI0"/>
<dbReference type="Proteomes" id="UP000007947">
    <property type="component" value="Chromosome"/>
</dbReference>
<dbReference type="OrthoDB" id="9795789at2"/>
<protein>
    <submittedName>
        <fullName evidence="5">Putative carbohydrate kinase</fullName>
        <ecNumber evidence="5">2.7.1.-</ecNumber>
    </submittedName>
</protein>
<feature type="domain" description="Carbohydrate kinase PfkB" evidence="4">
    <location>
        <begin position="21"/>
        <end position="279"/>
    </location>
</feature>
<dbReference type="InterPro" id="IPR011611">
    <property type="entry name" value="PfkB_dom"/>
</dbReference>
<dbReference type="SUPFAM" id="SSF53613">
    <property type="entry name" value="Ribokinase-like"/>
    <property type="match status" value="1"/>
</dbReference>
<dbReference type="PANTHER" id="PTHR43085:SF41">
    <property type="entry name" value="FRUCTOSELYSINE 6-KINASE"/>
    <property type="match status" value="1"/>
</dbReference>
<keyword evidence="6" id="KW-1185">Reference proteome</keyword>
<evidence type="ECO:0000256" key="2">
    <source>
        <dbReference type="ARBA" id="ARBA00022679"/>
    </source>
</evidence>
<name>F5XEI0_MICPN</name>
<dbReference type="InterPro" id="IPR050306">
    <property type="entry name" value="PfkB_Carbo_kinase"/>
</dbReference>
<dbReference type="Pfam" id="PF00294">
    <property type="entry name" value="PfkB"/>
    <property type="match status" value="1"/>
</dbReference>
<keyword evidence="2 5" id="KW-0808">Transferase</keyword>
<dbReference type="EMBL" id="AP012204">
    <property type="protein sequence ID" value="BAK35196.1"/>
    <property type="molecule type" value="Genomic_DNA"/>
</dbReference>
<evidence type="ECO:0000256" key="1">
    <source>
        <dbReference type="ARBA" id="ARBA00010688"/>
    </source>
</evidence>
<dbReference type="KEGG" id="mph:MLP_21820"/>
<dbReference type="InterPro" id="IPR029056">
    <property type="entry name" value="Ribokinase-like"/>
</dbReference>
<proteinExistence type="inferred from homology"/>
<dbReference type="HOGENOM" id="CLU_027634_13_0_11"/>
<dbReference type="Gene3D" id="3.40.1190.20">
    <property type="match status" value="1"/>
</dbReference>
<accession>F5XEI0</accession>
<dbReference type="PANTHER" id="PTHR43085">
    <property type="entry name" value="HEXOKINASE FAMILY MEMBER"/>
    <property type="match status" value="1"/>
</dbReference>
<evidence type="ECO:0000256" key="3">
    <source>
        <dbReference type="ARBA" id="ARBA00022777"/>
    </source>
</evidence>
<dbReference type="STRING" id="1032480.MLP_21820"/>
<evidence type="ECO:0000313" key="6">
    <source>
        <dbReference type="Proteomes" id="UP000007947"/>
    </source>
</evidence>
<comment type="similarity">
    <text evidence="1">Belongs to the carbohydrate kinase PfkB family.</text>
</comment>
<keyword evidence="3 5" id="KW-0418">Kinase</keyword>
<reference evidence="5 6" key="1">
    <citation type="submission" date="2011-05" db="EMBL/GenBank/DDBJ databases">
        <title>Whole genome sequence of Microlunatus phosphovorus NM-1.</title>
        <authorList>
            <person name="Hosoyama A."/>
            <person name="Sasaki K."/>
            <person name="Harada T."/>
            <person name="Igarashi R."/>
            <person name="Kawakoshi A."/>
            <person name="Sasagawa M."/>
            <person name="Fukada J."/>
            <person name="Nakamura S."/>
            <person name="Katano Y."/>
            <person name="Hanada S."/>
            <person name="Kamagata Y."/>
            <person name="Nakamura N."/>
            <person name="Yamazaki S."/>
            <person name="Fujita N."/>
        </authorList>
    </citation>
    <scope>NUCLEOTIDE SEQUENCE [LARGE SCALE GENOMIC DNA]</scope>
    <source>
        <strain evidence="6">ATCC 700054 / DSM 10555 / JCM 9379 / NBRC 101784 / NCIMB 13414 / VKM Ac-1990 / NM-1</strain>
    </source>
</reference>
<dbReference type="RefSeq" id="WP_013863068.1">
    <property type="nucleotide sequence ID" value="NC_015635.1"/>
</dbReference>
<dbReference type="EC" id="2.7.1.-" evidence="5"/>
<dbReference type="eggNOG" id="COG0524">
    <property type="taxonomic scope" value="Bacteria"/>
</dbReference>
<gene>
    <name evidence="5" type="ordered locus">MLP_21820</name>
</gene>
<organism evidence="5 6">
    <name type="scientific">Microlunatus phosphovorus (strain ATCC 700054 / DSM 10555 / JCM 9379 / NBRC 101784 / NCIMB 13414 / VKM Ac-1990 / NM-1)</name>
    <dbReference type="NCBI Taxonomy" id="1032480"/>
    <lineage>
        <taxon>Bacteria</taxon>
        <taxon>Bacillati</taxon>
        <taxon>Actinomycetota</taxon>
        <taxon>Actinomycetes</taxon>
        <taxon>Propionibacteriales</taxon>
        <taxon>Propionibacteriaceae</taxon>
        <taxon>Microlunatus</taxon>
    </lineage>
</organism>